<organism evidence="3 4">
    <name type="scientific">Halomonas alkalicola</name>
    <dbReference type="NCBI Taxonomy" id="1930622"/>
    <lineage>
        <taxon>Bacteria</taxon>
        <taxon>Pseudomonadati</taxon>
        <taxon>Pseudomonadota</taxon>
        <taxon>Gammaproteobacteria</taxon>
        <taxon>Oceanospirillales</taxon>
        <taxon>Halomonadaceae</taxon>
        <taxon>Halomonas</taxon>
    </lineage>
</organism>
<dbReference type="InterPro" id="IPR002560">
    <property type="entry name" value="Transposase_DDE"/>
</dbReference>
<dbReference type="InterPro" id="IPR032877">
    <property type="entry name" value="Transposase_HTH"/>
</dbReference>
<dbReference type="EMBL" id="CP131913">
    <property type="protein sequence ID" value="WLI72938.1"/>
    <property type="molecule type" value="Genomic_DNA"/>
</dbReference>
<feature type="domain" description="Transposase IS204/IS1001/IS1096/IS1165 DDE" evidence="1">
    <location>
        <begin position="152"/>
        <end position="391"/>
    </location>
</feature>
<dbReference type="PANTHER" id="PTHR33498:SF1">
    <property type="entry name" value="TRANSPOSASE FOR INSERTION SEQUENCE ELEMENT IS1557"/>
    <property type="match status" value="1"/>
</dbReference>
<dbReference type="Proteomes" id="UP001235344">
    <property type="component" value="Chromosome"/>
</dbReference>
<dbReference type="Pfam" id="PF01610">
    <property type="entry name" value="DDE_Tnp_ISL3"/>
    <property type="match status" value="1"/>
</dbReference>
<dbReference type="PANTHER" id="PTHR33498">
    <property type="entry name" value="TRANSPOSASE FOR INSERTION SEQUENCE ELEMENT IS1557"/>
    <property type="match status" value="1"/>
</dbReference>
<keyword evidence="4" id="KW-1185">Reference proteome</keyword>
<proteinExistence type="predicted"/>
<evidence type="ECO:0000313" key="4">
    <source>
        <dbReference type="Proteomes" id="UP001235344"/>
    </source>
</evidence>
<evidence type="ECO:0000259" key="1">
    <source>
        <dbReference type="Pfam" id="PF01610"/>
    </source>
</evidence>
<dbReference type="Pfam" id="PF13542">
    <property type="entry name" value="HTH_Tnp_ISL3"/>
    <property type="match status" value="1"/>
</dbReference>
<sequence>MDATPLCLFWKGFTVAHHEFLDEQTLRLQLAPDDLIPPVCSGCDHACFLVHDVHHRRVREAPLLIYRVELEVPVRRLRCPVCGPTRERIDWLPGRSPVTTTLRQWVERLVELLPIRHVADLVGLHWHTVKTIDKQRLQRDLPAPDPTRLRRLMMDEFALHKGHRYATVIACADSQQVVWIGEGRSREAIRPFFEWLGDARQQIEAVAMDMNASFDLEVKDQCPNAEVVYDRFHVVAKYGREVMDRVRVDQANQLRDDKAARKVIKGSRWLLLRNQDNLKPEQAVKLEELLAANASLTKVYLLKDQLKTLWFADDEATARHGWREWAGMALSSGIDALVRFTKKLEPYLDGIVSSARHRLNTSVLEGMNNRIKVIKRMAYGYRDTEYFFLKIRAAFPGKMR</sequence>
<accession>A0ABY9H3F6</accession>
<gene>
    <name evidence="3" type="ORF">B6N23_14430</name>
</gene>
<reference evidence="3 4" key="1">
    <citation type="submission" date="2023-08" db="EMBL/GenBank/DDBJ databases">
        <title>Transcriptome Analysis of Halomonas alkalicola CICC 11012s to Identify the Genes Involved in Alkaline Tolerances.</title>
        <authorList>
            <person name="Zhai L."/>
        </authorList>
    </citation>
    <scope>NUCLEOTIDE SEQUENCE [LARGE SCALE GENOMIC DNA]</scope>
    <source>
        <strain evidence="3 4">CICC 11012s</strain>
    </source>
</reference>
<dbReference type="InterPro" id="IPR047951">
    <property type="entry name" value="Transpos_ISL3"/>
</dbReference>
<dbReference type="RefSeq" id="WP_305500120.1">
    <property type="nucleotide sequence ID" value="NZ_CP131913.1"/>
</dbReference>
<evidence type="ECO:0000259" key="2">
    <source>
        <dbReference type="Pfam" id="PF13542"/>
    </source>
</evidence>
<name>A0ABY9H3F6_9GAMM</name>
<protein>
    <submittedName>
        <fullName evidence="3">ISL3 family transposase</fullName>
    </submittedName>
</protein>
<evidence type="ECO:0000313" key="3">
    <source>
        <dbReference type="EMBL" id="WLI72938.1"/>
    </source>
</evidence>
<feature type="domain" description="Transposase IS204/IS1001/IS1096/IS1165 helix-turn-helix" evidence="2">
    <location>
        <begin position="87"/>
        <end position="136"/>
    </location>
</feature>
<dbReference type="NCBIfam" id="NF033550">
    <property type="entry name" value="transpos_ISL3"/>
    <property type="match status" value="1"/>
</dbReference>